<feature type="region of interest" description="Disordered" evidence="1">
    <location>
        <begin position="1"/>
        <end position="20"/>
    </location>
</feature>
<proteinExistence type="predicted"/>
<dbReference type="SUPFAM" id="SSF56112">
    <property type="entry name" value="Protein kinase-like (PK-like)"/>
    <property type="match status" value="1"/>
</dbReference>
<dbReference type="EMBL" id="JACHFN010000009">
    <property type="protein sequence ID" value="MBB5235129.1"/>
    <property type="molecule type" value="Genomic_DNA"/>
</dbReference>
<comment type="caution">
    <text evidence="3">The sequence shown here is derived from an EMBL/GenBank/DDBJ whole genome shotgun (WGS) entry which is preliminary data.</text>
</comment>
<reference evidence="3 4" key="1">
    <citation type="submission" date="2020-08" db="EMBL/GenBank/DDBJ databases">
        <title>Genomic Encyclopedia of Type Strains, Phase IV (KMG-IV): sequencing the most valuable type-strain genomes for metagenomic binning, comparative biology and taxonomic classification.</title>
        <authorList>
            <person name="Goeker M."/>
        </authorList>
    </citation>
    <scope>NUCLEOTIDE SEQUENCE [LARGE SCALE GENOMIC DNA]</scope>
    <source>
        <strain evidence="3 4">DSM 101791</strain>
    </source>
</reference>
<dbReference type="Gene3D" id="3.90.1200.10">
    <property type="match status" value="1"/>
</dbReference>
<feature type="domain" description="Aminoglycoside phosphotransferase" evidence="2">
    <location>
        <begin position="51"/>
        <end position="278"/>
    </location>
</feature>
<evidence type="ECO:0000313" key="3">
    <source>
        <dbReference type="EMBL" id="MBB5235129.1"/>
    </source>
</evidence>
<evidence type="ECO:0000259" key="2">
    <source>
        <dbReference type="Pfam" id="PF01636"/>
    </source>
</evidence>
<evidence type="ECO:0000256" key="1">
    <source>
        <dbReference type="SAM" id="MobiDB-lite"/>
    </source>
</evidence>
<dbReference type="Pfam" id="PF01636">
    <property type="entry name" value="APH"/>
    <property type="match status" value="1"/>
</dbReference>
<protein>
    <recommendedName>
        <fullName evidence="2">Aminoglycoside phosphotransferase domain-containing protein</fullName>
    </recommendedName>
</protein>
<evidence type="ECO:0000313" key="4">
    <source>
        <dbReference type="Proteomes" id="UP000525389"/>
    </source>
</evidence>
<organism evidence="3 4">
    <name type="scientific">Deinococcus budaensis</name>
    <dbReference type="NCBI Taxonomy" id="1665626"/>
    <lineage>
        <taxon>Bacteria</taxon>
        <taxon>Thermotogati</taxon>
        <taxon>Deinococcota</taxon>
        <taxon>Deinococci</taxon>
        <taxon>Deinococcales</taxon>
        <taxon>Deinococcaceae</taxon>
        <taxon>Deinococcus</taxon>
    </lineage>
</organism>
<dbReference type="InterPro" id="IPR002575">
    <property type="entry name" value="Aminoglycoside_PTrfase"/>
</dbReference>
<dbReference type="InterPro" id="IPR011009">
    <property type="entry name" value="Kinase-like_dom_sf"/>
</dbReference>
<sequence length="334" mass="36029">MRLPHLLQDGGDAMRGRGPAVSSRVWPRELRAAFPGPRRRLEAWVGEGAAFARYTTRHGPLFLKYLPAGWRDERAYRRLAREGAYLRDLAPLSPVPHAPLRHLALDPRHWRAHLVTTDLTAATLGWGAFASDPEREAALHAVARLLARHHAFWWNHAELRGEWGWSASSAGRRAARLGRAAGGSAAGTRAVTQAASRLPELLAATSGVTLAHGDIHAGQVLWPLQGGAPILSGPILIDYGQTHAAPLGEDLAHLLHVRLEAPESARLGPGLRESYRAELAARGLTLTPAQLAAEEHAGLALNVLSTARQAQGEGSGSGVRQALRRVTEAWQGWG</sequence>
<keyword evidence="4" id="KW-1185">Reference proteome</keyword>
<name>A0A7W8LQV1_9DEIO</name>
<dbReference type="AlphaFoldDB" id="A0A7W8LQV1"/>
<accession>A0A7W8LQV1</accession>
<dbReference type="RefSeq" id="WP_246363337.1">
    <property type="nucleotide sequence ID" value="NZ_JACHFN010000009.1"/>
</dbReference>
<gene>
    <name evidence="3" type="ORF">HNQ09_002577</name>
</gene>
<dbReference type="Proteomes" id="UP000525389">
    <property type="component" value="Unassembled WGS sequence"/>
</dbReference>